<dbReference type="SMART" id="SM01208">
    <property type="entry name" value="G5"/>
    <property type="match status" value="1"/>
</dbReference>
<proteinExistence type="predicted"/>
<name>A0ABP4VSE9_9ACTN</name>
<evidence type="ECO:0000313" key="5">
    <source>
        <dbReference type="Proteomes" id="UP001501057"/>
    </source>
</evidence>
<feature type="region of interest" description="Disordered" evidence="2">
    <location>
        <begin position="143"/>
        <end position="164"/>
    </location>
</feature>
<reference evidence="5" key="1">
    <citation type="journal article" date="2019" name="Int. J. Syst. Evol. Microbiol.">
        <title>The Global Catalogue of Microorganisms (GCM) 10K type strain sequencing project: providing services to taxonomists for standard genome sequencing and annotation.</title>
        <authorList>
            <consortium name="The Broad Institute Genomics Platform"/>
            <consortium name="The Broad Institute Genome Sequencing Center for Infectious Disease"/>
            <person name="Wu L."/>
            <person name="Ma J."/>
        </authorList>
    </citation>
    <scope>NUCLEOTIDE SEQUENCE [LARGE SCALE GENOMIC DNA]</scope>
    <source>
        <strain evidence="5">JCM 13518</strain>
    </source>
</reference>
<dbReference type="RefSeq" id="WP_344199774.1">
    <property type="nucleotide sequence ID" value="NZ_BAAAME010000004.1"/>
</dbReference>
<organism evidence="4 5">
    <name type="scientific">Aeromicrobium alkaliterrae</name>
    <dbReference type="NCBI Taxonomy" id="302168"/>
    <lineage>
        <taxon>Bacteria</taxon>
        <taxon>Bacillati</taxon>
        <taxon>Actinomycetota</taxon>
        <taxon>Actinomycetes</taxon>
        <taxon>Propionibacteriales</taxon>
        <taxon>Nocardioidaceae</taxon>
        <taxon>Aeromicrobium</taxon>
    </lineage>
</organism>
<feature type="region of interest" description="Disordered" evidence="2">
    <location>
        <begin position="40"/>
        <end position="95"/>
    </location>
</feature>
<accession>A0ABP4VSE9</accession>
<dbReference type="EMBL" id="BAAAME010000004">
    <property type="protein sequence ID" value="GAA1736491.1"/>
    <property type="molecule type" value="Genomic_DNA"/>
</dbReference>
<gene>
    <name evidence="4" type="ORF">GCM10009710_15970</name>
</gene>
<comment type="caution">
    <text evidence="4">The sequence shown here is derived from an EMBL/GenBank/DDBJ whole genome shotgun (WGS) entry which is preliminary data.</text>
</comment>
<sequence>MAWQRFRAQTSARQALVAVGAAFAALVLTSGIAGAIGGGAAGSDEGDPVPLVGTSTSSPTPSPSPTPVVETRTEAATESVAYTSSTVDDPNLKSGTTAVSVAGVPGTLTRTFEVTYTDGVETSRVEVSAVVTTPAVNEVIARGTKVDKPPPPPPPAPTGCPNGTYENSAGNTVCRPYESDAPPAGATAQCKDGTWSFSQSRSGTCSGHGGVSRWL</sequence>
<feature type="compositionally biased region" description="Pro residues" evidence="2">
    <location>
        <begin position="149"/>
        <end position="158"/>
    </location>
</feature>
<feature type="compositionally biased region" description="Polar residues" evidence="2">
    <location>
        <begin position="74"/>
        <end position="95"/>
    </location>
</feature>
<dbReference type="Pfam" id="PF07501">
    <property type="entry name" value="G5"/>
    <property type="match status" value="1"/>
</dbReference>
<evidence type="ECO:0000256" key="2">
    <source>
        <dbReference type="SAM" id="MobiDB-lite"/>
    </source>
</evidence>
<keyword evidence="1" id="KW-0732">Signal</keyword>
<dbReference type="Gene3D" id="2.20.230.10">
    <property type="entry name" value="Resuscitation-promoting factor rpfb"/>
    <property type="match status" value="1"/>
</dbReference>
<feature type="domain" description="G5" evidence="3">
    <location>
        <begin position="66"/>
        <end position="146"/>
    </location>
</feature>
<keyword evidence="5" id="KW-1185">Reference proteome</keyword>
<dbReference type="PROSITE" id="PS51109">
    <property type="entry name" value="G5"/>
    <property type="match status" value="1"/>
</dbReference>
<dbReference type="InterPro" id="IPR011098">
    <property type="entry name" value="G5_dom"/>
</dbReference>
<evidence type="ECO:0000259" key="3">
    <source>
        <dbReference type="PROSITE" id="PS51109"/>
    </source>
</evidence>
<evidence type="ECO:0000313" key="4">
    <source>
        <dbReference type="EMBL" id="GAA1736491.1"/>
    </source>
</evidence>
<protein>
    <recommendedName>
        <fullName evidence="3">G5 domain-containing protein</fullName>
    </recommendedName>
</protein>
<evidence type="ECO:0000256" key="1">
    <source>
        <dbReference type="ARBA" id="ARBA00022729"/>
    </source>
</evidence>
<dbReference type="Proteomes" id="UP001501057">
    <property type="component" value="Unassembled WGS sequence"/>
</dbReference>